<dbReference type="AlphaFoldDB" id="Q8VK45"/>
<reference evidence="1 2" key="1">
    <citation type="journal article" date="2002" name="J. Bacteriol.">
        <title>Whole-genome comparison of Mycobacterium tuberculosis clinical and laboratory strains.</title>
        <authorList>
            <person name="Fleischmann R.D."/>
            <person name="Alland D."/>
            <person name="Eisen J.A."/>
            <person name="Carpenter L."/>
            <person name="White O."/>
            <person name="Peterson J."/>
            <person name="DeBoy R."/>
            <person name="Dodson R."/>
            <person name="Gwinn M."/>
            <person name="Haft D."/>
            <person name="Hickey E."/>
            <person name="Kolonay J.F."/>
            <person name="Nelson W.C."/>
            <person name="Umayam L.A."/>
            <person name="Ermolaeva M."/>
            <person name="Salzberg S.L."/>
            <person name="Delcher A."/>
            <person name="Utterback T."/>
            <person name="Weidman J."/>
            <person name="Khouri H."/>
            <person name="Gill J."/>
            <person name="Mikula A."/>
            <person name="Bishai W."/>
            <person name="Jacobs Jr W.R.Jr."/>
            <person name="Venter J.C."/>
            <person name="Fraser C.M."/>
        </authorList>
    </citation>
    <scope>NUCLEOTIDE SEQUENCE [LARGE SCALE GENOMIC DNA]</scope>
    <source>
        <strain evidence="2">CDC 1551 / Oshkosh</strain>
    </source>
</reference>
<name>Q8VK45_MYCTO</name>
<evidence type="ECO:0000313" key="1">
    <source>
        <dbReference type="EMBL" id="AAK45543.1"/>
    </source>
</evidence>
<organism evidence="1 2">
    <name type="scientific">Mycobacterium tuberculosis (strain CDC 1551 / Oshkosh)</name>
    <dbReference type="NCBI Taxonomy" id="83331"/>
    <lineage>
        <taxon>Bacteria</taxon>
        <taxon>Bacillati</taxon>
        <taxon>Actinomycetota</taxon>
        <taxon>Actinomycetes</taxon>
        <taxon>Mycobacteriales</taxon>
        <taxon>Mycobacteriaceae</taxon>
        <taxon>Mycobacterium</taxon>
        <taxon>Mycobacterium tuberculosis complex</taxon>
    </lineage>
</organism>
<protein>
    <submittedName>
        <fullName evidence="1">Uncharacterized protein</fullName>
    </submittedName>
</protein>
<dbReference type="EMBL" id="AE000516">
    <property type="protein sequence ID" value="AAK45543.1"/>
    <property type="molecule type" value="Genomic_DNA"/>
</dbReference>
<accession>Q8VK45</accession>
<dbReference type="HOGENOM" id="CLU_3313002_0_0_11"/>
<gene>
    <name evidence="1" type="ordered locus">MT1285</name>
</gene>
<dbReference type="KEGG" id="mtc:MT1285"/>
<proteinExistence type="predicted"/>
<evidence type="ECO:0000313" key="2">
    <source>
        <dbReference type="Proteomes" id="UP000001020"/>
    </source>
</evidence>
<keyword evidence="2" id="KW-1185">Reference proteome</keyword>
<dbReference type="Proteomes" id="UP000001020">
    <property type="component" value="Chromosome"/>
</dbReference>
<sequence length="39" mass="4429">MTVPGYRDALVCQLNFGDVLREAIADFAQWDNSHNRDCS</sequence>